<comment type="catalytic activity">
    <reaction evidence="7">
        <text>a 1,2-diacyl-sn-glycero-3-phosphocholine + H2O = a 1-acyl-sn-glycero-3-phosphocholine + a fatty acid + H(+)</text>
        <dbReference type="Rhea" id="RHEA:15801"/>
        <dbReference type="ChEBI" id="CHEBI:15377"/>
        <dbReference type="ChEBI" id="CHEBI:15378"/>
        <dbReference type="ChEBI" id="CHEBI:28868"/>
        <dbReference type="ChEBI" id="CHEBI:57643"/>
        <dbReference type="ChEBI" id="CHEBI:58168"/>
        <dbReference type="EC" id="3.1.1.4"/>
    </reaction>
</comment>
<evidence type="ECO:0000256" key="3">
    <source>
        <dbReference type="ARBA" id="ARBA00023157"/>
    </source>
</evidence>
<reference evidence="9" key="1">
    <citation type="submission" date="2021-04" db="EMBL/GenBank/DDBJ databases">
        <authorList>
            <consortium name="Wellcome Sanger Institute Data Sharing"/>
        </authorList>
    </citation>
    <scope>NUCLEOTIDE SEQUENCE [LARGE SCALE GENOMIC DNA]</scope>
</reference>
<comment type="similarity">
    <text evidence="6">Belongs to the phospholipase A2 family.</text>
</comment>
<dbReference type="OMA" id="RIPQCRD"/>
<feature type="binding site" evidence="4">
    <location>
        <position position="49"/>
    </location>
    <ligand>
        <name>Ca(2+)</name>
        <dbReference type="ChEBI" id="CHEBI:29108"/>
    </ligand>
</feature>
<dbReference type="GO" id="GO:0005543">
    <property type="term" value="F:phospholipid binding"/>
    <property type="evidence" value="ECO:0007669"/>
    <property type="project" value="TreeGrafter"/>
</dbReference>
<evidence type="ECO:0000313" key="10">
    <source>
        <dbReference type="Proteomes" id="UP000472265"/>
    </source>
</evidence>
<keyword evidence="7" id="KW-0443">Lipid metabolism</keyword>
<evidence type="ECO:0000313" key="9">
    <source>
        <dbReference type="Ensembl" id="ENSSAUP00010009047.1"/>
    </source>
</evidence>
<reference evidence="9" key="2">
    <citation type="submission" date="2025-08" db="UniProtKB">
        <authorList>
            <consortium name="Ensembl"/>
        </authorList>
    </citation>
    <scope>IDENTIFICATION</scope>
</reference>
<dbReference type="GO" id="GO:0005509">
    <property type="term" value="F:calcium ion binding"/>
    <property type="evidence" value="ECO:0007669"/>
    <property type="project" value="InterPro"/>
</dbReference>
<accession>A0A671U5P3</accession>
<reference evidence="9" key="3">
    <citation type="submission" date="2025-09" db="UniProtKB">
        <authorList>
            <consortium name="Ensembl"/>
        </authorList>
    </citation>
    <scope>IDENTIFICATION</scope>
</reference>
<dbReference type="Proteomes" id="UP000472265">
    <property type="component" value="Chromosome 5"/>
</dbReference>
<evidence type="ECO:0000256" key="1">
    <source>
        <dbReference type="ARBA" id="ARBA00004613"/>
    </source>
</evidence>
<dbReference type="PANTHER" id="PTHR11716:SF100">
    <property type="entry name" value="PHOSPHOLIPASE A2"/>
    <property type="match status" value="1"/>
</dbReference>
<feature type="binding site" evidence="4">
    <location>
        <position position="70"/>
    </location>
    <ligand>
        <name>Ca(2+)</name>
        <dbReference type="ChEBI" id="CHEBI:29108"/>
    </ligand>
</feature>
<proteinExistence type="inferred from homology"/>
<dbReference type="GO" id="GO:0050482">
    <property type="term" value="P:arachidonate secretion"/>
    <property type="evidence" value="ECO:0007669"/>
    <property type="project" value="InterPro"/>
</dbReference>
<dbReference type="SUPFAM" id="SSF48619">
    <property type="entry name" value="Phospholipase A2, PLA2"/>
    <property type="match status" value="1"/>
</dbReference>
<evidence type="ECO:0000259" key="8">
    <source>
        <dbReference type="SMART" id="SM00085"/>
    </source>
</evidence>
<keyword evidence="10" id="KW-1185">Reference proteome</keyword>
<evidence type="ECO:0000256" key="7">
    <source>
        <dbReference type="RuleBase" id="RU361236"/>
    </source>
</evidence>
<keyword evidence="3 5" id="KW-1015">Disulfide bond</keyword>
<keyword evidence="4" id="KW-0479">Metal-binding</keyword>
<dbReference type="InterPro" id="IPR036444">
    <property type="entry name" value="PLipase_A2_dom_sf"/>
</dbReference>
<evidence type="ECO:0000256" key="2">
    <source>
        <dbReference type="ARBA" id="ARBA00022525"/>
    </source>
</evidence>
<dbReference type="InterPro" id="IPR001211">
    <property type="entry name" value="PLA2"/>
</dbReference>
<keyword evidence="7" id="KW-0378">Hydrolase</keyword>
<dbReference type="Ensembl" id="ENSSAUT00010009661.1">
    <property type="protein sequence ID" value="ENSSAUP00010009047.1"/>
    <property type="gene ID" value="ENSSAUG00010004479.1"/>
</dbReference>
<evidence type="ECO:0000256" key="6">
    <source>
        <dbReference type="RuleBase" id="RU003654"/>
    </source>
</evidence>
<dbReference type="PANTHER" id="PTHR11716">
    <property type="entry name" value="PHOSPHOLIPASE A2 FAMILY MEMBER"/>
    <property type="match status" value="1"/>
</dbReference>
<sequence length="96" mass="10497">LFPSSMLVPRAACTGSGEERFGSVLDFKNIIGCVQPGVNPFKYNNYGCYCSFGGHGTPVDEVDQCCKVHDEFYGVQMRIPQCRDVGLTSLQDVPAQ</sequence>
<dbReference type="EC" id="3.1.1.4" evidence="7"/>
<dbReference type="Pfam" id="PF00068">
    <property type="entry name" value="Phospholip_A2_1"/>
    <property type="match status" value="1"/>
</dbReference>
<dbReference type="PRINTS" id="PR00389">
    <property type="entry name" value="PHPHLIPASEA2"/>
</dbReference>
<keyword evidence="4 7" id="KW-0106">Calcium</keyword>
<feature type="disulfide bond" evidence="5">
    <location>
        <begin position="50"/>
        <end position="66"/>
    </location>
</feature>
<comment type="subcellular location">
    <subcellularLocation>
        <location evidence="1 7">Secreted</location>
    </subcellularLocation>
</comment>
<protein>
    <recommendedName>
        <fullName evidence="7">Phospholipase A2</fullName>
        <ecNumber evidence="7">3.1.1.4</ecNumber>
    </recommendedName>
</protein>
<dbReference type="GO" id="GO:0006644">
    <property type="term" value="P:phospholipid metabolic process"/>
    <property type="evidence" value="ECO:0007669"/>
    <property type="project" value="InterPro"/>
</dbReference>
<dbReference type="InterPro" id="IPR016090">
    <property type="entry name" value="PLA2-like_dom"/>
</dbReference>
<evidence type="ECO:0000256" key="5">
    <source>
        <dbReference type="PIRSR" id="PIRSR601211-3"/>
    </source>
</evidence>
<organism evidence="9 10">
    <name type="scientific">Sparus aurata</name>
    <name type="common">Gilthead sea bream</name>
    <dbReference type="NCBI Taxonomy" id="8175"/>
    <lineage>
        <taxon>Eukaryota</taxon>
        <taxon>Metazoa</taxon>
        <taxon>Chordata</taxon>
        <taxon>Craniata</taxon>
        <taxon>Vertebrata</taxon>
        <taxon>Euteleostomi</taxon>
        <taxon>Actinopterygii</taxon>
        <taxon>Neopterygii</taxon>
        <taxon>Teleostei</taxon>
        <taxon>Neoteleostei</taxon>
        <taxon>Acanthomorphata</taxon>
        <taxon>Eupercaria</taxon>
        <taxon>Spariformes</taxon>
        <taxon>Sparidae</taxon>
        <taxon>Sparus</taxon>
    </lineage>
</organism>
<dbReference type="GO" id="GO:0005576">
    <property type="term" value="C:extracellular region"/>
    <property type="evidence" value="ECO:0007669"/>
    <property type="project" value="UniProtKB-SubCell"/>
</dbReference>
<dbReference type="GO" id="GO:0016042">
    <property type="term" value="P:lipid catabolic process"/>
    <property type="evidence" value="ECO:0007669"/>
    <property type="project" value="InterPro"/>
</dbReference>
<evidence type="ECO:0000256" key="4">
    <source>
        <dbReference type="PIRSR" id="PIRSR601211-2"/>
    </source>
</evidence>
<comment type="cofactor">
    <cofactor evidence="4">
        <name>Ca(2+)</name>
        <dbReference type="ChEBI" id="CHEBI:29108"/>
    </cofactor>
    <text evidence="4">Binds 1 Ca(2+) ion per subunit.</text>
</comment>
<dbReference type="AlphaFoldDB" id="A0A671U5P3"/>
<dbReference type="GO" id="GO:0047498">
    <property type="term" value="F:calcium-dependent phospholipase A2 activity"/>
    <property type="evidence" value="ECO:0007669"/>
    <property type="project" value="TreeGrafter"/>
</dbReference>
<feature type="binding site" evidence="4">
    <location>
        <position position="53"/>
    </location>
    <ligand>
        <name>Ca(2+)</name>
        <dbReference type="ChEBI" id="CHEBI:29108"/>
    </ligand>
</feature>
<dbReference type="Gene3D" id="1.20.90.10">
    <property type="entry name" value="Phospholipase A2 domain"/>
    <property type="match status" value="1"/>
</dbReference>
<feature type="domain" description="Phospholipase A2-like central" evidence="8">
    <location>
        <begin position="23"/>
        <end position="96"/>
    </location>
</feature>
<dbReference type="SMART" id="SM00085">
    <property type="entry name" value="PA2c"/>
    <property type="match status" value="1"/>
</dbReference>
<name>A0A671U5P3_SPAAU</name>
<keyword evidence="2 7" id="KW-0964">Secreted</keyword>